<protein>
    <submittedName>
        <fullName evidence="2">DUF378 domain-containing protein</fullName>
    </submittedName>
</protein>
<evidence type="ECO:0000313" key="2">
    <source>
        <dbReference type="EMBL" id="RJP60614.1"/>
    </source>
</evidence>
<accession>A0A3A4R3D3</accession>
<dbReference type="PANTHER" id="PTHR37304">
    <property type="entry name" value="MEMBRANE PROTEIN-RELATED"/>
    <property type="match status" value="1"/>
</dbReference>
<sequence length="66" mass="7400">MRESIMAILSFLSYLLIIVGALNWGLVGLFNVDLVVKLCGEETLSRRLLYIIIGLAAVLHLMLKLR</sequence>
<evidence type="ECO:0000313" key="3">
    <source>
        <dbReference type="Proteomes" id="UP000266426"/>
    </source>
</evidence>
<feature type="transmembrane region" description="Helical" evidence="1">
    <location>
        <begin position="7"/>
        <end position="27"/>
    </location>
</feature>
<dbReference type="PANTHER" id="PTHR37304:SF1">
    <property type="entry name" value="MEMBRANE PROTEIN"/>
    <property type="match status" value="1"/>
</dbReference>
<keyword evidence="1" id="KW-0472">Membrane</keyword>
<proteinExistence type="predicted"/>
<organism evidence="2 3">
    <name type="scientific">Candidatus Auribacter fodinae</name>
    <dbReference type="NCBI Taxonomy" id="2093366"/>
    <lineage>
        <taxon>Bacteria</taxon>
        <taxon>Pseudomonadati</taxon>
        <taxon>Candidatus Auribacterota</taxon>
        <taxon>Candidatus Auribacteria</taxon>
        <taxon>Candidatus Auribacterales</taxon>
        <taxon>Candidatus Auribacteraceae</taxon>
        <taxon>Candidatus Auribacter</taxon>
    </lineage>
</organism>
<feature type="transmembrane region" description="Helical" evidence="1">
    <location>
        <begin position="47"/>
        <end position="63"/>
    </location>
</feature>
<keyword evidence="1" id="KW-0812">Transmembrane</keyword>
<dbReference type="InterPro" id="IPR007211">
    <property type="entry name" value="DUF378"/>
</dbReference>
<reference evidence="2 3" key="1">
    <citation type="journal article" date="2017" name="ISME J.">
        <title>Energy and carbon metabolisms in a deep terrestrial subsurface fluid microbial community.</title>
        <authorList>
            <person name="Momper L."/>
            <person name="Jungbluth S.P."/>
            <person name="Lee M.D."/>
            <person name="Amend J.P."/>
        </authorList>
    </citation>
    <scope>NUCLEOTIDE SEQUENCE [LARGE SCALE GENOMIC DNA]</scope>
    <source>
        <strain evidence="2">SURF_26</strain>
    </source>
</reference>
<evidence type="ECO:0000256" key="1">
    <source>
        <dbReference type="SAM" id="Phobius"/>
    </source>
</evidence>
<name>A0A3A4R3D3_9BACT</name>
<dbReference type="AlphaFoldDB" id="A0A3A4R3D3"/>
<dbReference type="Proteomes" id="UP000266426">
    <property type="component" value="Unassembled WGS sequence"/>
</dbReference>
<comment type="caution">
    <text evidence="2">The sequence shown here is derived from an EMBL/GenBank/DDBJ whole genome shotgun (WGS) entry which is preliminary data.</text>
</comment>
<dbReference type="EMBL" id="QZJZ01000025">
    <property type="protein sequence ID" value="RJP60614.1"/>
    <property type="molecule type" value="Genomic_DNA"/>
</dbReference>
<dbReference type="Pfam" id="PF04070">
    <property type="entry name" value="DUF378"/>
    <property type="match status" value="1"/>
</dbReference>
<keyword evidence="1" id="KW-1133">Transmembrane helix</keyword>
<gene>
    <name evidence="2" type="ORF">C4541_03660</name>
</gene>